<dbReference type="AlphaFoldDB" id="A0AAV9VK16"/>
<reference evidence="2 3" key="1">
    <citation type="submission" date="2019-10" db="EMBL/GenBank/DDBJ databases">
        <authorList>
            <person name="Palmer J.M."/>
        </authorList>
    </citation>
    <scope>NUCLEOTIDE SEQUENCE [LARGE SCALE GENOMIC DNA]</scope>
    <source>
        <strain evidence="2 3">TWF730</strain>
    </source>
</reference>
<dbReference type="EMBL" id="JAVHNS010000002">
    <property type="protein sequence ID" value="KAK6362321.1"/>
    <property type="molecule type" value="Genomic_DNA"/>
</dbReference>
<dbReference type="InterPro" id="IPR056009">
    <property type="entry name" value="DUF7587"/>
</dbReference>
<evidence type="ECO:0000313" key="3">
    <source>
        <dbReference type="Proteomes" id="UP001373714"/>
    </source>
</evidence>
<evidence type="ECO:0000259" key="1">
    <source>
        <dbReference type="Pfam" id="PF24494"/>
    </source>
</evidence>
<dbReference type="PANTHER" id="PTHR40781:SF1">
    <property type="match status" value="1"/>
</dbReference>
<name>A0AAV9VK16_9PEZI</name>
<accession>A0AAV9VK16</accession>
<dbReference type="Proteomes" id="UP001373714">
    <property type="component" value="Unassembled WGS sequence"/>
</dbReference>
<keyword evidence="3" id="KW-1185">Reference proteome</keyword>
<sequence>MLEETVVPPLHPSLLPEYLYRIDYPGSWTRYTDDVIGFRAKCRVTMGPATITQFTNHLKWKVNIPSRFISTLSSKDYAISWARSLEQYKNPGTRDMVRLMTIKTGCGVGAGHPMYIYNIKEAFQNAGILPPVELREFVREEEYLILCRIPASQVIRIEGIDVGSDQDPTEISFENELELNMPDPREGFAEFIGGMEELCMEMKLLAQSYKLLSDDTKAIICYS</sequence>
<comment type="caution">
    <text evidence="2">The sequence shown here is derived from an EMBL/GenBank/DDBJ whole genome shotgun (WGS) entry which is preliminary data.</text>
</comment>
<organism evidence="2 3">
    <name type="scientific">Orbilia blumenaviensis</name>
    <dbReference type="NCBI Taxonomy" id="1796055"/>
    <lineage>
        <taxon>Eukaryota</taxon>
        <taxon>Fungi</taxon>
        <taxon>Dikarya</taxon>
        <taxon>Ascomycota</taxon>
        <taxon>Pezizomycotina</taxon>
        <taxon>Orbiliomycetes</taxon>
        <taxon>Orbiliales</taxon>
        <taxon>Orbiliaceae</taxon>
        <taxon>Orbilia</taxon>
    </lineage>
</organism>
<evidence type="ECO:0000313" key="2">
    <source>
        <dbReference type="EMBL" id="KAK6362321.1"/>
    </source>
</evidence>
<proteinExistence type="predicted"/>
<gene>
    <name evidence="2" type="ORF">TWF730_006016</name>
</gene>
<feature type="domain" description="DUF7587" evidence="1">
    <location>
        <begin position="15"/>
        <end position="156"/>
    </location>
</feature>
<protein>
    <recommendedName>
        <fullName evidence="1">DUF7587 domain-containing protein</fullName>
    </recommendedName>
</protein>
<dbReference type="PANTHER" id="PTHR40781">
    <property type="match status" value="1"/>
</dbReference>
<dbReference type="Pfam" id="PF24494">
    <property type="entry name" value="DUF7587"/>
    <property type="match status" value="1"/>
</dbReference>